<dbReference type="AlphaFoldDB" id="A0A4R1S235"/>
<dbReference type="Gene3D" id="2.120.10.30">
    <property type="entry name" value="TolB, C-terminal domain"/>
    <property type="match status" value="2"/>
</dbReference>
<evidence type="ECO:0000313" key="4">
    <source>
        <dbReference type="Proteomes" id="UP000295008"/>
    </source>
</evidence>
<evidence type="ECO:0000256" key="1">
    <source>
        <dbReference type="ARBA" id="ARBA00009820"/>
    </source>
</evidence>
<proteinExistence type="inferred from homology"/>
<dbReference type="PANTHER" id="PTHR36842:SF1">
    <property type="entry name" value="PROTEIN TOLB"/>
    <property type="match status" value="1"/>
</dbReference>
<dbReference type="InterPro" id="IPR011659">
    <property type="entry name" value="WD40"/>
</dbReference>
<dbReference type="PANTHER" id="PTHR36842">
    <property type="entry name" value="PROTEIN TOLB HOMOLOG"/>
    <property type="match status" value="1"/>
</dbReference>
<sequence length="354" mass="38384">MKKRLAILAGFLWVAVAGAIPAASAPAAPAPVPPYAAGLAGTETRLLPGNYDIWSCDWSPDAKRMAFAAKMQGEESGRMRTWLWSLDPVANPAAITGNDPYLDFTPRWSPDGARLAIVRRSTARSNTGTTAAIWLRDMATGTAHPLTQGGNDRDPSWSPDGSQIVFSRAIGPFRAQLMIVNVADGATRVLAGGDNEILTNPWWGRDGRIYFTRIRPVTKKVSINNQHYQVQDFGKGSIWSLAPEERTAQPVLVDDYDNRSPALAPDGQWLAFVSNRIVVKDGNGKFDRGGLYVKNIASGAVYFITNKVALIGGSLAWSPDGRKLAFFTYRSIRPAIWVIALPAQVPPQPAAGKK</sequence>
<dbReference type="SUPFAM" id="SSF82171">
    <property type="entry name" value="DPP6 N-terminal domain-like"/>
    <property type="match status" value="1"/>
</dbReference>
<dbReference type="EMBL" id="SLUN01000005">
    <property type="protein sequence ID" value="TCL73226.1"/>
    <property type="molecule type" value="Genomic_DNA"/>
</dbReference>
<gene>
    <name evidence="3" type="ORF">EDC14_100588</name>
</gene>
<feature type="chain" id="PRO_5038384608" evidence="2">
    <location>
        <begin position="28"/>
        <end position="354"/>
    </location>
</feature>
<dbReference type="Proteomes" id="UP000295008">
    <property type="component" value="Unassembled WGS sequence"/>
</dbReference>
<dbReference type="OrthoDB" id="108903at2"/>
<dbReference type="Pfam" id="PF07676">
    <property type="entry name" value="PD40"/>
    <property type="match status" value="4"/>
</dbReference>
<protein>
    <submittedName>
        <fullName evidence="3">Tol biopolymer transport system component</fullName>
    </submittedName>
</protein>
<accession>A0A4R1S235</accession>
<keyword evidence="4" id="KW-1185">Reference proteome</keyword>
<organism evidence="3 4">
    <name type="scientific">Hydrogenispora ethanolica</name>
    <dbReference type="NCBI Taxonomy" id="1082276"/>
    <lineage>
        <taxon>Bacteria</taxon>
        <taxon>Bacillati</taxon>
        <taxon>Bacillota</taxon>
        <taxon>Hydrogenispora</taxon>
    </lineage>
</organism>
<reference evidence="3 4" key="1">
    <citation type="submission" date="2019-03" db="EMBL/GenBank/DDBJ databases">
        <title>Genomic Encyclopedia of Type Strains, Phase IV (KMG-IV): sequencing the most valuable type-strain genomes for metagenomic binning, comparative biology and taxonomic classification.</title>
        <authorList>
            <person name="Goeker M."/>
        </authorList>
    </citation>
    <scope>NUCLEOTIDE SEQUENCE [LARGE SCALE GENOMIC DNA]</scope>
    <source>
        <strain evidence="3 4">LX-B</strain>
    </source>
</reference>
<comment type="similarity">
    <text evidence="1">Belongs to the TolB family.</text>
</comment>
<evidence type="ECO:0000256" key="2">
    <source>
        <dbReference type="SAM" id="SignalP"/>
    </source>
</evidence>
<comment type="caution">
    <text evidence="3">The sequence shown here is derived from an EMBL/GenBank/DDBJ whole genome shotgun (WGS) entry which is preliminary data.</text>
</comment>
<keyword evidence="2" id="KW-0732">Signal</keyword>
<dbReference type="RefSeq" id="WP_132013382.1">
    <property type="nucleotide sequence ID" value="NZ_SLUN01000005.1"/>
</dbReference>
<evidence type="ECO:0000313" key="3">
    <source>
        <dbReference type="EMBL" id="TCL73226.1"/>
    </source>
</evidence>
<dbReference type="InterPro" id="IPR011042">
    <property type="entry name" value="6-blade_b-propeller_TolB-like"/>
</dbReference>
<feature type="signal peptide" evidence="2">
    <location>
        <begin position="1"/>
        <end position="27"/>
    </location>
</feature>
<name>A0A4R1S235_HYDET</name>